<keyword evidence="6" id="KW-1185">Reference proteome</keyword>
<gene>
    <name evidence="5" type="ORF">QE109_11795</name>
</gene>
<comment type="caution">
    <text evidence="5">The sequence shown here is derived from an EMBL/GenBank/DDBJ whole genome shotgun (WGS) entry which is preliminary data.</text>
</comment>
<evidence type="ECO:0000313" key="5">
    <source>
        <dbReference type="EMBL" id="MDH8678837.1"/>
    </source>
</evidence>
<dbReference type="PROSITE" id="PS50851">
    <property type="entry name" value="CHEW"/>
    <property type="match status" value="1"/>
</dbReference>
<reference evidence="5 6" key="1">
    <citation type="submission" date="2023-04" db="EMBL/GenBank/DDBJ databases">
        <title>Fusibacter bizertensis strain WBS, isolated from littoral bottom sediments of the Arctic seas - biochemical and genomic analysis.</title>
        <authorList>
            <person name="Brioukhanov A.L."/>
        </authorList>
    </citation>
    <scope>NUCLEOTIDE SEQUENCE [LARGE SCALE GENOMIC DNA]</scope>
    <source>
        <strain evidence="5 6">WBS</strain>
    </source>
</reference>
<dbReference type="InterPro" id="IPR039315">
    <property type="entry name" value="CheW"/>
</dbReference>
<evidence type="ECO:0000259" key="4">
    <source>
        <dbReference type="PROSITE" id="PS50851"/>
    </source>
</evidence>
<evidence type="ECO:0000256" key="1">
    <source>
        <dbReference type="ARBA" id="ARBA00004496"/>
    </source>
</evidence>
<accession>A0ABT6NEL1</accession>
<dbReference type="InterPro" id="IPR002545">
    <property type="entry name" value="CheW-lke_dom"/>
</dbReference>
<dbReference type="Proteomes" id="UP001158045">
    <property type="component" value="Unassembled WGS sequence"/>
</dbReference>
<dbReference type="Gene3D" id="2.40.50.180">
    <property type="entry name" value="CheA-289, Domain 4"/>
    <property type="match status" value="1"/>
</dbReference>
<sequence>MMEKVLEDQYLEEDTQKGKYLTFVLGEESYGIGIEHVTEIIGILPITEVPELPAFIMGIVNLRGRIVPVMDMRLRFKKTFNEYDERTCIIVVDINENSVGLIVDSVSEVTNISENDIVDQPLLSSGASNQYIKSIGKVGTDVKLLLDCEKLLTHHELEMITEVNQ</sequence>
<comment type="subcellular location">
    <subcellularLocation>
        <location evidence="1">Cytoplasm</location>
    </subcellularLocation>
</comment>
<dbReference type="EMBL" id="JARYZI010000007">
    <property type="protein sequence ID" value="MDH8678837.1"/>
    <property type="molecule type" value="Genomic_DNA"/>
</dbReference>
<dbReference type="PANTHER" id="PTHR22617:SF45">
    <property type="entry name" value="CHEMOTAXIS PROTEIN CHEW"/>
    <property type="match status" value="1"/>
</dbReference>
<dbReference type="Pfam" id="PF01584">
    <property type="entry name" value="CheW"/>
    <property type="match status" value="1"/>
</dbReference>
<evidence type="ECO:0000256" key="2">
    <source>
        <dbReference type="ARBA" id="ARBA00021483"/>
    </source>
</evidence>
<proteinExistence type="predicted"/>
<name>A0ABT6NEL1_9FIRM</name>
<evidence type="ECO:0000313" key="6">
    <source>
        <dbReference type="Proteomes" id="UP001158045"/>
    </source>
</evidence>
<dbReference type="SMART" id="SM00260">
    <property type="entry name" value="CheW"/>
    <property type="match status" value="1"/>
</dbReference>
<dbReference type="PANTHER" id="PTHR22617">
    <property type="entry name" value="CHEMOTAXIS SENSOR HISTIDINE KINASE-RELATED"/>
    <property type="match status" value="1"/>
</dbReference>
<protein>
    <recommendedName>
        <fullName evidence="2">Chemotaxis protein CheW</fullName>
    </recommendedName>
</protein>
<dbReference type="InterPro" id="IPR036061">
    <property type="entry name" value="CheW-like_dom_sf"/>
</dbReference>
<dbReference type="Gene3D" id="2.30.30.40">
    <property type="entry name" value="SH3 Domains"/>
    <property type="match status" value="1"/>
</dbReference>
<feature type="domain" description="CheW-like" evidence="4">
    <location>
        <begin position="17"/>
        <end position="157"/>
    </location>
</feature>
<keyword evidence="3" id="KW-0963">Cytoplasm</keyword>
<evidence type="ECO:0000256" key="3">
    <source>
        <dbReference type="ARBA" id="ARBA00022490"/>
    </source>
</evidence>
<organism evidence="5 6">
    <name type="scientific">Fusibacter bizertensis</name>
    <dbReference type="NCBI Taxonomy" id="1488331"/>
    <lineage>
        <taxon>Bacteria</taxon>
        <taxon>Bacillati</taxon>
        <taxon>Bacillota</taxon>
        <taxon>Clostridia</taxon>
        <taxon>Eubacteriales</taxon>
        <taxon>Eubacteriales Family XII. Incertae Sedis</taxon>
        <taxon>Fusibacter</taxon>
    </lineage>
</organism>
<dbReference type="SUPFAM" id="SSF50341">
    <property type="entry name" value="CheW-like"/>
    <property type="match status" value="1"/>
</dbReference>